<evidence type="ECO:0000256" key="2">
    <source>
        <dbReference type="ARBA" id="ARBA00023002"/>
    </source>
</evidence>
<proteinExistence type="inferred from homology"/>
<dbReference type="PROSITE" id="PS00895">
    <property type="entry name" value="3_HYDROXYISOBUT_DH"/>
    <property type="match status" value="1"/>
</dbReference>
<feature type="domain" description="6-phosphogluconate dehydrogenase NADP-binding" evidence="4">
    <location>
        <begin position="3"/>
        <end position="162"/>
    </location>
</feature>
<comment type="similarity">
    <text evidence="1">Belongs to the HIBADH-related family.</text>
</comment>
<organism evidence="6 7">
    <name type="scientific">Paenibacillus qinlingensis</name>
    <dbReference type="NCBI Taxonomy" id="1837343"/>
    <lineage>
        <taxon>Bacteria</taxon>
        <taxon>Bacillati</taxon>
        <taxon>Bacillota</taxon>
        <taxon>Bacilli</taxon>
        <taxon>Bacillales</taxon>
        <taxon>Paenibacillaceae</taxon>
        <taxon>Paenibacillus</taxon>
    </lineage>
</organism>
<gene>
    <name evidence="6" type="ORF">J2736_005161</name>
</gene>
<keyword evidence="7" id="KW-1185">Reference proteome</keyword>
<dbReference type="Pfam" id="PF14833">
    <property type="entry name" value="NAD_binding_11"/>
    <property type="match status" value="1"/>
</dbReference>
<protein>
    <submittedName>
        <fullName evidence="6">3-hydroxyisobutyrate dehydrogenase-like beta-hydroxyacid dehydrogenase</fullName>
    </submittedName>
</protein>
<evidence type="ECO:0000256" key="3">
    <source>
        <dbReference type="ARBA" id="ARBA00023027"/>
    </source>
</evidence>
<dbReference type="Gene3D" id="1.10.1040.10">
    <property type="entry name" value="N-(1-d-carboxylethyl)-l-norvaline Dehydrogenase, domain 2"/>
    <property type="match status" value="1"/>
</dbReference>
<evidence type="ECO:0000313" key="7">
    <source>
        <dbReference type="Proteomes" id="UP001267290"/>
    </source>
</evidence>
<feature type="domain" description="3-hydroxyisobutyrate dehydrogenase-like NAD-binding" evidence="5">
    <location>
        <begin position="165"/>
        <end position="283"/>
    </location>
</feature>
<dbReference type="InterPro" id="IPR006115">
    <property type="entry name" value="6PGDH_NADP-bd"/>
</dbReference>
<reference evidence="6 7" key="1">
    <citation type="submission" date="2023-07" db="EMBL/GenBank/DDBJ databases">
        <title>Sorghum-associated microbial communities from plants grown in Nebraska, USA.</title>
        <authorList>
            <person name="Schachtman D."/>
        </authorList>
    </citation>
    <scope>NUCLEOTIDE SEQUENCE [LARGE SCALE GENOMIC DNA]</scope>
    <source>
        <strain evidence="6 7">CC258</strain>
    </source>
</reference>
<accession>A0ABU1P2J1</accession>
<dbReference type="SUPFAM" id="SSF48179">
    <property type="entry name" value="6-phosphogluconate dehydrogenase C-terminal domain-like"/>
    <property type="match status" value="1"/>
</dbReference>
<dbReference type="RefSeq" id="WP_310501403.1">
    <property type="nucleotide sequence ID" value="NZ_JAVDSB010000013.1"/>
</dbReference>
<evidence type="ECO:0000313" key="6">
    <source>
        <dbReference type="EMBL" id="MDR6553951.1"/>
    </source>
</evidence>
<comment type="caution">
    <text evidence="6">The sequence shown here is derived from an EMBL/GenBank/DDBJ whole genome shotgun (WGS) entry which is preliminary data.</text>
</comment>
<dbReference type="InterPro" id="IPR008927">
    <property type="entry name" value="6-PGluconate_DH-like_C_sf"/>
</dbReference>
<dbReference type="Gene3D" id="3.40.50.720">
    <property type="entry name" value="NAD(P)-binding Rossmann-like Domain"/>
    <property type="match status" value="1"/>
</dbReference>
<dbReference type="InterPro" id="IPR002204">
    <property type="entry name" value="3-OH-isobutyrate_DH-rel_CS"/>
</dbReference>
<evidence type="ECO:0000259" key="4">
    <source>
        <dbReference type="Pfam" id="PF03446"/>
    </source>
</evidence>
<dbReference type="Pfam" id="PF03446">
    <property type="entry name" value="NAD_binding_2"/>
    <property type="match status" value="1"/>
</dbReference>
<dbReference type="InterPro" id="IPR013328">
    <property type="entry name" value="6PGD_dom2"/>
</dbReference>
<keyword evidence="2" id="KW-0560">Oxidoreductase</keyword>
<dbReference type="InterPro" id="IPR015815">
    <property type="entry name" value="HIBADH-related"/>
</dbReference>
<dbReference type="PANTHER" id="PTHR22981:SF7">
    <property type="entry name" value="3-HYDROXYISOBUTYRATE DEHYDROGENASE, MITOCHONDRIAL"/>
    <property type="match status" value="1"/>
</dbReference>
<dbReference type="SUPFAM" id="SSF51735">
    <property type="entry name" value="NAD(P)-binding Rossmann-fold domains"/>
    <property type="match status" value="1"/>
</dbReference>
<dbReference type="PIRSF" id="PIRSF000103">
    <property type="entry name" value="HIBADH"/>
    <property type="match status" value="1"/>
</dbReference>
<evidence type="ECO:0000256" key="1">
    <source>
        <dbReference type="ARBA" id="ARBA00009080"/>
    </source>
</evidence>
<dbReference type="InterPro" id="IPR036291">
    <property type="entry name" value="NAD(P)-bd_dom_sf"/>
</dbReference>
<dbReference type="Proteomes" id="UP001267290">
    <property type="component" value="Unassembled WGS sequence"/>
</dbReference>
<name>A0ABU1P2J1_9BACL</name>
<dbReference type="InterPro" id="IPR029154">
    <property type="entry name" value="HIBADH-like_NADP-bd"/>
</dbReference>
<dbReference type="PANTHER" id="PTHR22981">
    <property type="entry name" value="3-HYDROXYISOBUTYRATE DEHYDROGENASE-RELATED"/>
    <property type="match status" value="1"/>
</dbReference>
<sequence length="296" mass="31475">MTKVGFIGLGNMGLPMATNLFKAGFEVYGLNRSPGAEQRFAEAGGQTGLSLQTLSKEMDVLMTCLPLPQDVEHVYLGENGILSNGRTGLILLDFSTVSPELNKKIAAAAEAKGMAFLDAPVSGGTAGAISATLSIMVGGKAEVFESTKPLLDALGKNIYHVGEVGSGTVVKLINQLMVGIHTQAASEALVLGQQLGANLSTLVQILSNSFAQSRILDRHYNSFIAKEQFEAGFALKLLHKDVALVQQVADELNLELPMGAKALQLLSEVKQTELAEKDMSAMYLFQQNKTNGGNYQ</sequence>
<dbReference type="EMBL" id="JAVDSB010000013">
    <property type="protein sequence ID" value="MDR6553951.1"/>
    <property type="molecule type" value="Genomic_DNA"/>
</dbReference>
<evidence type="ECO:0000259" key="5">
    <source>
        <dbReference type="Pfam" id="PF14833"/>
    </source>
</evidence>
<keyword evidence="3" id="KW-0520">NAD</keyword>